<evidence type="ECO:0000313" key="5">
    <source>
        <dbReference type="Proteomes" id="UP000070412"/>
    </source>
</evidence>
<accession>A0A834R5X4</accession>
<reference evidence="5" key="1">
    <citation type="journal article" date="2020" name="PLoS Negl. Trop. Dis.">
        <title>High-quality nuclear genome for Sarcoptes scabiei-A critical resource for a neglected parasite.</title>
        <authorList>
            <person name="Korhonen P.K."/>
            <person name="Gasser R.B."/>
            <person name="Ma G."/>
            <person name="Wang T."/>
            <person name="Stroehlein A.J."/>
            <person name="Young N.D."/>
            <person name="Ang C.S."/>
            <person name="Fernando D.D."/>
            <person name="Lu H.C."/>
            <person name="Taylor S."/>
            <person name="Reynolds S.L."/>
            <person name="Mofiz E."/>
            <person name="Najaraj S.H."/>
            <person name="Gowda H."/>
            <person name="Madugundu A."/>
            <person name="Renuse S."/>
            <person name="Holt D."/>
            <person name="Pandey A."/>
            <person name="Papenfuss A.T."/>
            <person name="Fischer K."/>
        </authorList>
    </citation>
    <scope>NUCLEOTIDE SEQUENCE [LARGE SCALE GENOMIC DNA]</scope>
</reference>
<protein>
    <submittedName>
        <fullName evidence="3 4">Uncharacterized protein</fullName>
    </submittedName>
</protein>
<keyword evidence="2" id="KW-0732">Signal</keyword>
<feature type="transmembrane region" description="Helical" evidence="1">
    <location>
        <begin position="339"/>
        <end position="363"/>
    </location>
</feature>
<reference evidence="3" key="2">
    <citation type="submission" date="2020-01" db="EMBL/GenBank/DDBJ databases">
        <authorList>
            <person name="Korhonen P.K.K."/>
            <person name="Guangxu M.G."/>
            <person name="Wang T.W."/>
            <person name="Stroehlein A.J.S."/>
            <person name="Young N.D."/>
            <person name="Ang C.-S.A."/>
            <person name="Fernando D.W.F."/>
            <person name="Lu H.L."/>
            <person name="Taylor S.T."/>
            <person name="Ehtesham M.E.M."/>
            <person name="Najaraj S.H.N."/>
            <person name="Harsha G.H.G."/>
            <person name="Madugundu A.M."/>
            <person name="Renuse S.R."/>
            <person name="Holt D.H."/>
            <person name="Pandey A.P."/>
            <person name="Papenfuss A.P."/>
            <person name="Gasser R.B.G."/>
            <person name="Fischer K.F."/>
        </authorList>
    </citation>
    <scope>NUCLEOTIDE SEQUENCE</scope>
    <source>
        <strain evidence="3">SSS_KF_BRIS2020</strain>
    </source>
</reference>
<feature type="signal peptide" evidence="2">
    <location>
        <begin position="1"/>
        <end position="21"/>
    </location>
</feature>
<dbReference type="EMBL" id="WVUK01000062">
    <property type="protein sequence ID" value="KAF7490646.1"/>
    <property type="molecule type" value="Genomic_DNA"/>
</dbReference>
<reference evidence="4" key="3">
    <citation type="submission" date="2022-06" db="UniProtKB">
        <authorList>
            <consortium name="EnsemblMetazoa"/>
        </authorList>
    </citation>
    <scope>IDENTIFICATION</scope>
</reference>
<evidence type="ECO:0000313" key="4">
    <source>
        <dbReference type="EnsemblMetazoa" id="KAF7490646.1"/>
    </source>
</evidence>
<keyword evidence="1" id="KW-0812">Transmembrane</keyword>
<organism evidence="3">
    <name type="scientific">Sarcoptes scabiei</name>
    <name type="common">Itch mite</name>
    <name type="synonym">Acarus scabiei</name>
    <dbReference type="NCBI Taxonomy" id="52283"/>
    <lineage>
        <taxon>Eukaryota</taxon>
        <taxon>Metazoa</taxon>
        <taxon>Ecdysozoa</taxon>
        <taxon>Arthropoda</taxon>
        <taxon>Chelicerata</taxon>
        <taxon>Arachnida</taxon>
        <taxon>Acari</taxon>
        <taxon>Acariformes</taxon>
        <taxon>Sarcoptiformes</taxon>
        <taxon>Astigmata</taxon>
        <taxon>Psoroptidia</taxon>
        <taxon>Sarcoptoidea</taxon>
        <taxon>Sarcoptidae</taxon>
        <taxon>Sarcoptinae</taxon>
        <taxon>Sarcoptes</taxon>
    </lineage>
</organism>
<keyword evidence="1" id="KW-0472">Membrane</keyword>
<evidence type="ECO:0000313" key="3">
    <source>
        <dbReference type="EMBL" id="KAF7490646.1"/>
    </source>
</evidence>
<name>A0A834R5X4_SARSC</name>
<keyword evidence="5" id="KW-1185">Reference proteome</keyword>
<proteinExistence type="predicted"/>
<dbReference type="AlphaFoldDB" id="A0A834R5X4"/>
<feature type="chain" id="PRO_5038259205" evidence="2">
    <location>
        <begin position="22"/>
        <end position="377"/>
    </location>
</feature>
<keyword evidence="1" id="KW-1133">Transmembrane helix</keyword>
<dbReference type="EnsemblMetazoa" id="SSS_1391s_mrna">
    <property type="protein sequence ID" value="KAF7490646.1"/>
    <property type="gene ID" value="SSS_1391"/>
</dbReference>
<sequence>MKTMNLIGFLIFISNLGNELAQKDINEDEAKGLFCSQTQFDSISFDGDSIHFTVNRISNNLNNLSKAYAFDEFRLRFVESSNQFQYSYALNSFENLIALGGFFIDRLGIYLSFVHDHSPRINEDRRLLFCCHQRLAVDHPREDLGCSHLHKYKFECSRLVQGQKCSYLSRNCLDQADRFLIDRIIPKNIFEIFRQKSISFVYEPKLEKVLILSNNQSGLFLHSSSKIFQKNQEISDSKWSIEPIHSRLDSIRIDGAFVWKSIHPIEKNKIFVIGRRTHLNRSSMDSDIMYQILLEQDSKRVRLGQKVKSWKKFFGCYDHYGHTIIDLRSSSTPEKHRVFLIYLVSLMMILMLSIGLFLGRNLLRRSLRKLRRDWFIN</sequence>
<dbReference type="Proteomes" id="UP000070412">
    <property type="component" value="Unassembled WGS sequence"/>
</dbReference>
<gene>
    <name evidence="3" type="ORF">SSS_1391</name>
</gene>
<evidence type="ECO:0000256" key="2">
    <source>
        <dbReference type="SAM" id="SignalP"/>
    </source>
</evidence>
<dbReference type="OrthoDB" id="6516327at2759"/>
<evidence type="ECO:0000256" key="1">
    <source>
        <dbReference type="SAM" id="Phobius"/>
    </source>
</evidence>